<reference evidence="1 2" key="1">
    <citation type="submission" date="2018-06" db="EMBL/GenBank/DDBJ databases">
        <authorList>
            <consortium name="Pathogen Informatics"/>
            <person name="Doyle S."/>
        </authorList>
    </citation>
    <scope>NUCLEOTIDE SEQUENCE [LARGE SCALE GENOMIC DNA]</scope>
    <source>
        <strain evidence="1 2">NCTC9381</strain>
    </source>
</reference>
<dbReference type="AlphaFoldDB" id="A0A379AD64"/>
<protein>
    <recommendedName>
        <fullName evidence="3">Bacterial Ig-like domain-containing protein</fullName>
    </recommendedName>
</protein>
<evidence type="ECO:0000313" key="1">
    <source>
        <dbReference type="EMBL" id="SUB15821.1"/>
    </source>
</evidence>
<keyword evidence="2" id="KW-1185">Reference proteome</keyword>
<accession>A0A379AD64</accession>
<dbReference type="Proteomes" id="UP000254640">
    <property type="component" value="Unassembled WGS sequence"/>
</dbReference>
<organism evidence="1 2">
    <name type="scientific">Enterobacter agglomerans</name>
    <name type="common">Erwinia herbicola</name>
    <name type="synonym">Pantoea agglomerans</name>
    <dbReference type="NCBI Taxonomy" id="549"/>
    <lineage>
        <taxon>Bacteria</taxon>
        <taxon>Pseudomonadati</taxon>
        <taxon>Pseudomonadota</taxon>
        <taxon>Gammaproteobacteria</taxon>
        <taxon>Enterobacterales</taxon>
        <taxon>Erwiniaceae</taxon>
        <taxon>Pantoea</taxon>
        <taxon>Pantoea agglomerans group</taxon>
    </lineage>
</organism>
<proteinExistence type="predicted"/>
<gene>
    <name evidence="1" type="ORF">NCTC9381_01715</name>
</gene>
<evidence type="ECO:0008006" key="3">
    <source>
        <dbReference type="Google" id="ProtNLM"/>
    </source>
</evidence>
<evidence type="ECO:0000313" key="2">
    <source>
        <dbReference type="Proteomes" id="UP000254640"/>
    </source>
</evidence>
<name>A0A379AD64_ENTAG</name>
<sequence length="73" mass="7340">MSALPQGNSGYTVVVSDVAGNSSQADGNLVVDTLPPVLNFITPSDGIINAAESQQPLTLTGSSEANALIVAQL</sequence>
<dbReference type="EMBL" id="UGSO01000001">
    <property type="protein sequence ID" value="SUB15821.1"/>
    <property type="molecule type" value="Genomic_DNA"/>
</dbReference>